<evidence type="ECO:0000259" key="4">
    <source>
        <dbReference type="Pfam" id="PF00689"/>
    </source>
</evidence>
<evidence type="ECO:0000256" key="2">
    <source>
        <dbReference type="ARBA" id="ARBA00022475"/>
    </source>
</evidence>
<keyword evidence="3" id="KW-1133">Transmembrane helix</keyword>
<evidence type="ECO:0000256" key="3">
    <source>
        <dbReference type="SAM" id="Phobius"/>
    </source>
</evidence>
<dbReference type="GO" id="GO:0019829">
    <property type="term" value="F:ATPase-coupled monoatomic cation transmembrane transporter activity"/>
    <property type="evidence" value="ECO:0007669"/>
    <property type="project" value="TreeGrafter"/>
</dbReference>
<dbReference type="InterPro" id="IPR023298">
    <property type="entry name" value="ATPase_P-typ_TM_dom_sf"/>
</dbReference>
<dbReference type="PANTHER" id="PTHR43294:SF21">
    <property type="entry name" value="CATION TRANSPORTING ATPASE"/>
    <property type="match status" value="1"/>
</dbReference>
<dbReference type="Pfam" id="PF00689">
    <property type="entry name" value="Cation_ATPase_C"/>
    <property type="match status" value="1"/>
</dbReference>
<dbReference type="EMBL" id="LSRX01001452">
    <property type="protein sequence ID" value="OLP79728.1"/>
    <property type="molecule type" value="Genomic_DNA"/>
</dbReference>
<keyword evidence="6" id="KW-1185">Reference proteome</keyword>
<keyword evidence="2" id="KW-1003">Cell membrane</keyword>
<feature type="transmembrane region" description="Helical" evidence="3">
    <location>
        <begin position="60"/>
        <end position="75"/>
    </location>
</feature>
<keyword evidence="3" id="KW-0472">Membrane</keyword>
<dbReference type="GO" id="GO:1902600">
    <property type="term" value="P:proton transmembrane transport"/>
    <property type="evidence" value="ECO:0007669"/>
    <property type="project" value="TreeGrafter"/>
</dbReference>
<dbReference type="Proteomes" id="UP000186817">
    <property type="component" value="Unassembled WGS sequence"/>
</dbReference>
<accession>A0A1Q9C9Z6</accession>
<evidence type="ECO:0000313" key="6">
    <source>
        <dbReference type="Proteomes" id="UP000186817"/>
    </source>
</evidence>
<dbReference type="PANTHER" id="PTHR43294">
    <property type="entry name" value="SODIUM/POTASSIUM-TRANSPORTING ATPASE SUBUNIT ALPHA"/>
    <property type="match status" value="1"/>
</dbReference>
<dbReference type="Gene3D" id="1.20.1110.10">
    <property type="entry name" value="Calcium-transporting ATPase, transmembrane domain"/>
    <property type="match status" value="1"/>
</dbReference>
<comment type="caution">
    <text evidence="5">The sequence shown here is derived from an EMBL/GenBank/DDBJ whole genome shotgun (WGS) entry which is preliminary data.</text>
</comment>
<comment type="subcellular location">
    <subcellularLocation>
        <location evidence="1">Cell membrane</location>
        <topology evidence="1">Multi-pass membrane protein</topology>
    </subcellularLocation>
</comment>
<dbReference type="AlphaFoldDB" id="A0A1Q9C9Z6"/>
<feature type="transmembrane region" description="Helical" evidence="3">
    <location>
        <begin position="127"/>
        <end position="144"/>
    </location>
</feature>
<dbReference type="InterPro" id="IPR006068">
    <property type="entry name" value="ATPase_P-typ_cation-transptr_C"/>
</dbReference>
<evidence type="ECO:0000256" key="1">
    <source>
        <dbReference type="ARBA" id="ARBA00004651"/>
    </source>
</evidence>
<protein>
    <submittedName>
        <fullName evidence="5">Potassium-transporting ATPase alpha chain 2</fullName>
    </submittedName>
</protein>
<dbReference type="GO" id="GO:0005886">
    <property type="term" value="C:plasma membrane"/>
    <property type="evidence" value="ECO:0007669"/>
    <property type="project" value="UniProtKB-SubCell"/>
</dbReference>
<feature type="domain" description="Cation-transporting P-type ATPase C-terminal" evidence="4">
    <location>
        <begin position="2"/>
        <end position="151"/>
    </location>
</feature>
<keyword evidence="3" id="KW-0812">Transmembrane</keyword>
<dbReference type="SUPFAM" id="SSF81665">
    <property type="entry name" value="Calcium ATPase, transmembrane domain M"/>
    <property type="match status" value="1"/>
</dbReference>
<evidence type="ECO:0000313" key="5">
    <source>
        <dbReference type="EMBL" id="OLP79728.1"/>
    </source>
</evidence>
<proteinExistence type="predicted"/>
<sequence>MISSKILLYSYGYIGVLQAVFCWMMYFLATPGIGNLVQAHDDLKDYTQEETILEKRGMTVYYWTLVLGQVAAALASTTKRQPLFGSGGYGFPNQILNITLCCEVVLSLMVMHSSMLRPAFEMERLDFWPSLVLPVVALAGILAVEEGRKRFGLGFSFLQF</sequence>
<organism evidence="5 6">
    <name type="scientific">Symbiodinium microadriaticum</name>
    <name type="common">Dinoflagellate</name>
    <name type="synonym">Zooxanthella microadriatica</name>
    <dbReference type="NCBI Taxonomy" id="2951"/>
    <lineage>
        <taxon>Eukaryota</taxon>
        <taxon>Sar</taxon>
        <taxon>Alveolata</taxon>
        <taxon>Dinophyceae</taxon>
        <taxon>Suessiales</taxon>
        <taxon>Symbiodiniaceae</taxon>
        <taxon>Symbiodinium</taxon>
    </lineage>
</organism>
<name>A0A1Q9C9Z6_SYMMI</name>
<feature type="transmembrane region" description="Helical" evidence="3">
    <location>
        <begin position="95"/>
        <end position="115"/>
    </location>
</feature>
<feature type="transmembrane region" description="Helical" evidence="3">
    <location>
        <begin position="7"/>
        <end position="29"/>
    </location>
</feature>
<dbReference type="InterPro" id="IPR050510">
    <property type="entry name" value="Cation_transp_ATPase_P-type"/>
</dbReference>
<gene>
    <name evidence="5" type="primary">Atp12a</name>
    <name evidence="5" type="ORF">AK812_SmicGene39946</name>
</gene>
<reference evidence="5 6" key="1">
    <citation type="submission" date="2016-02" db="EMBL/GenBank/DDBJ databases">
        <title>Genome analysis of coral dinoflagellate symbionts highlights evolutionary adaptations to a symbiotic lifestyle.</title>
        <authorList>
            <person name="Aranda M."/>
            <person name="Li Y."/>
            <person name="Liew Y.J."/>
            <person name="Baumgarten S."/>
            <person name="Simakov O."/>
            <person name="Wilson M."/>
            <person name="Piel J."/>
            <person name="Ashoor H."/>
            <person name="Bougouffa S."/>
            <person name="Bajic V.B."/>
            <person name="Ryu T."/>
            <person name="Ravasi T."/>
            <person name="Bayer T."/>
            <person name="Micklem G."/>
            <person name="Kim H."/>
            <person name="Bhak J."/>
            <person name="Lajeunesse T.C."/>
            <person name="Voolstra C.R."/>
        </authorList>
    </citation>
    <scope>NUCLEOTIDE SEQUENCE [LARGE SCALE GENOMIC DNA]</scope>
    <source>
        <strain evidence="5 6">CCMP2467</strain>
    </source>
</reference>